<evidence type="ECO:0000313" key="1">
    <source>
        <dbReference type="EMBL" id="MFA9950377.1"/>
    </source>
</evidence>
<proteinExistence type="predicted"/>
<keyword evidence="2" id="KW-1185">Reference proteome</keyword>
<evidence type="ECO:0000313" key="2">
    <source>
        <dbReference type="Proteomes" id="UP001574673"/>
    </source>
</evidence>
<organism evidence="1 2">
    <name type="scientific">Dentiradicibacter hellwigii</name>
    <dbReference type="NCBI Taxonomy" id="3149053"/>
    <lineage>
        <taxon>Bacteria</taxon>
        <taxon>Pseudomonadati</taxon>
        <taxon>Pseudomonadota</taxon>
        <taxon>Betaproteobacteria</taxon>
        <taxon>Rhodocyclales</taxon>
        <taxon>Rhodocyclaceae</taxon>
        <taxon>Dentiradicibacter</taxon>
    </lineage>
</organism>
<accession>A0ABV4UFF1</accession>
<comment type="caution">
    <text evidence="1">The sequence shown here is derived from an EMBL/GenBank/DDBJ whole genome shotgun (WGS) entry which is preliminary data.</text>
</comment>
<sequence length="124" mass="13929">MRIQISEAAPRVMNYFLARSQGIPADMAIYAMTDYTGTPAQASPLIETLRTHHRLQTHEDTECRIASARIESPTCLHYGTTVNIAALRCYLTVVYGNFLDVPEALFADQINYRNLWSTSARCGE</sequence>
<gene>
    <name evidence="1" type="ORF">ABCS64_08640</name>
</gene>
<dbReference type="Proteomes" id="UP001574673">
    <property type="component" value="Unassembled WGS sequence"/>
</dbReference>
<name>A0ABV4UFF1_9RHOO</name>
<dbReference type="EMBL" id="JBEUWX010000002">
    <property type="protein sequence ID" value="MFA9950377.1"/>
    <property type="molecule type" value="Genomic_DNA"/>
</dbReference>
<dbReference type="RefSeq" id="WP_418891436.1">
    <property type="nucleotide sequence ID" value="NZ_JBEUWX010000002.1"/>
</dbReference>
<reference evidence="2" key="1">
    <citation type="submission" date="2024-06" db="EMBL/GenBank/DDBJ databases">
        <title>Radixoralia hellwigii gen. nov., sp nov., isolated from a root canal in the human oral cavity.</title>
        <authorList>
            <person name="Bartsch S."/>
            <person name="Wittmer A."/>
            <person name="Schulz A.-K."/>
            <person name="Neumann-Schaal M."/>
            <person name="Wolf J."/>
            <person name="Gronow S."/>
            <person name="Tennert C."/>
            <person name="Haecker G."/>
            <person name="Cieplik F."/>
            <person name="Al-Ahmad A."/>
        </authorList>
    </citation>
    <scope>NUCLEOTIDE SEQUENCE [LARGE SCALE GENOMIC DNA]</scope>
    <source>
        <strain evidence="2">Wk13</strain>
    </source>
</reference>
<protein>
    <submittedName>
        <fullName evidence="1">Uncharacterized protein</fullName>
    </submittedName>
</protein>